<name>A0A091B9P8_9GAMM</name>
<dbReference type="AlphaFoldDB" id="A0A091B9P8"/>
<keyword evidence="1" id="KW-0694">RNA-binding</keyword>
<dbReference type="SUPFAM" id="SSF53335">
    <property type="entry name" value="S-adenosyl-L-methionine-dependent methyltransferases"/>
    <property type="match status" value="1"/>
</dbReference>
<protein>
    <recommendedName>
        <fullName evidence="1">Ribosomal RNA large subunit methyltransferase J</fullName>
        <ecNumber evidence="1">2.1.1.266</ecNumber>
    </recommendedName>
    <alternativeName>
        <fullName evidence="1">23S rRNA (adenine(2030)-N6)-methyltransferase</fullName>
    </alternativeName>
    <alternativeName>
        <fullName evidence="1">23S rRNA m6A2030 methyltransferase</fullName>
    </alternativeName>
</protein>
<feature type="site" description="Interaction with substrate rRNA" evidence="1">
    <location>
        <position position="3"/>
    </location>
</feature>
<dbReference type="GO" id="GO:0070475">
    <property type="term" value="P:rRNA base methylation"/>
    <property type="evidence" value="ECO:0007669"/>
    <property type="project" value="UniProtKB-UniRule"/>
</dbReference>
<dbReference type="OrthoDB" id="9791274at2"/>
<dbReference type="EC" id="2.1.1.266" evidence="1"/>
<dbReference type="InterPro" id="IPR007473">
    <property type="entry name" value="RlmJ"/>
</dbReference>
<dbReference type="Proteomes" id="UP000029393">
    <property type="component" value="Unassembled WGS sequence"/>
</dbReference>
<evidence type="ECO:0000313" key="2">
    <source>
        <dbReference type="EMBL" id="KFN47554.1"/>
    </source>
</evidence>
<comment type="subunit">
    <text evidence="1">Monomer.</text>
</comment>
<comment type="catalytic activity">
    <reaction evidence="1">
        <text>adenosine(2030) in 23S rRNA + S-adenosyl-L-methionine = N(6)-methyladenosine(2030) in 23S rRNA + S-adenosyl-L-homocysteine + H(+)</text>
        <dbReference type="Rhea" id="RHEA:43736"/>
        <dbReference type="Rhea" id="RHEA-COMP:10668"/>
        <dbReference type="Rhea" id="RHEA-COMP:10669"/>
        <dbReference type="ChEBI" id="CHEBI:15378"/>
        <dbReference type="ChEBI" id="CHEBI:57856"/>
        <dbReference type="ChEBI" id="CHEBI:59789"/>
        <dbReference type="ChEBI" id="CHEBI:74411"/>
        <dbReference type="ChEBI" id="CHEBI:74449"/>
        <dbReference type="EC" id="2.1.1.266"/>
    </reaction>
</comment>
<feature type="binding site" evidence="1">
    <location>
        <position position="120"/>
    </location>
    <ligand>
        <name>S-adenosyl-L-methionine</name>
        <dbReference type="ChEBI" id="CHEBI:59789"/>
    </ligand>
</feature>
<dbReference type="GO" id="GO:0036307">
    <property type="term" value="F:23S rRNA (adenine(2030)-N(6))-methyltransferase activity"/>
    <property type="evidence" value="ECO:0007669"/>
    <property type="project" value="UniProtKB-UniRule"/>
</dbReference>
<comment type="similarity">
    <text evidence="1">Belongs to the RlmJ family.</text>
</comment>
<dbReference type="PANTHER" id="PTHR37426:SF1">
    <property type="entry name" value="RIBOSOMAL RNA LARGE SUBUNIT METHYLTRANSFERASE J"/>
    <property type="match status" value="1"/>
</dbReference>
<dbReference type="Pfam" id="PF04378">
    <property type="entry name" value="RsmJ"/>
    <property type="match status" value="1"/>
</dbReference>
<dbReference type="GO" id="GO:0003723">
    <property type="term" value="F:RNA binding"/>
    <property type="evidence" value="ECO:0007669"/>
    <property type="project" value="UniProtKB-UniRule"/>
</dbReference>
<feature type="binding site" evidence="1">
    <location>
        <position position="41"/>
    </location>
    <ligand>
        <name>S-adenosyl-L-methionine</name>
        <dbReference type="ChEBI" id="CHEBI:59789"/>
    </ligand>
</feature>
<dbReference type="GO" id="GO:0005829">
    <property type="term" value="C:cytosol"/>
    <property type="evidence" value="ECO:0007669"/>
    <property type="project" value="TreeGrafter"/>
</dbReference>
<sequence length="289" mass="31396">MNYRHGFHAGNHADVLKHLVLVSLLDALKKKDAPFFVVDTHAGRGRYDLAGLQASRTGEAKAGIRKLWALAAAMPTPPPALARYLAAVAAAQAGAPDSYPGSPLIVSQALRPQDRLAACELLPDEANVLKGVLSHDPHSHVHARDGYAALKALLPPRDGPTKFARALVLIDPPYEAQDEEYPLITGAVADALLRFPQGIFAIWYPIKQRPSLHPFFRKVATLPVKSALAIELLVRPDDSPLRMNGSGMLLLNPPWQIEKDIEPALKPLAQAMGEAGASWRLTWLKQDKA</sequence>
<reference evidence="2 3" key="1">
    <citation type="submission" date="2013-09" db="EMBL/GenBank/DDBJ databases">
        <title>Genome sequencing of Arenimonas metalli.</title>
        <authorList>
            <person name="Chen F."/>
            <person name="Wang G."/>
        </authorList>
    </citation>
    <scope>NUCLEOTIDE SEQUENCE [LARGE SCALE GENOMIC DNA]</scope>
    <source>
        <strain evidence="2 3">CF5-1</strain>
    </source>
</reference>
<comment type="function">
    <text evidence="1">Specifically methylates the adenine in position 2030 of 23S rRNA.</text>
</comment>
<feature type="binding site" evidence="1">
    <location>
        <begin position="145"/>
        <end position="146"/>
    </location>
    <ligand>
        <name>S-adenosyl-L-methionine</name>
        <dbReference type="ChEBI" id="CHEBI:59789"/>
    </ligand>
</feature>
<dbReference type="Gene3D" id="3.40.50.150">
    <property type="entry name" value="Vaccinia Virus protein VP39"/>
    <property type="match status" value="1"/>
</dbReference>
<feature type="binding site" evidence="1">
    <location>
        <position position="102"/>
    </location>
    <ligand>
        <name>S-adenosyl-L-methionine</name>
        <dbReference type="ChEBI" id="CHEBI:59789"/>
    </ligand>
</feature>
<feature type="active site" description="Proton acceptor" evidence="1">
    <location>
        <position position="171"/>
    </location>
</feature>
<accession>A0A091B9P8</accession>
<organism evidence="2 3">
    <name type="scientific">Arenimonas metalli CF5-1</name>
    <dbReference type="NCBI Taxonomy" id="1384056"/>
    <lineage>
        <taxon>Bacteria</taxon>
        <taxon>Pseudomonadati</taxon>
        <taxon>Pseudomonadota</taxon>
        <taxon>Gammaproteobacteria</taxon>
        <taxon>Lysobacterales</taxon>
        <taxon>Lysobacteraceae</taxon>
        <taxon>Arenimonas</taxon>
    </lineage>
</organism>
<proteinExistence type="inferred from homology"/>
<dbReference type="eggNOG" id="COG2961">
    <property type="taxonomic scope" value="Bacteria"/>
</dbReference>
<keyword evidence="1" id="KW-0698">rRNA processing</keyword>
<feature type="binding site" evidence="1">
    <location>
        <position position="18"/>
    </location>
    <ligand>
        <name>S-adenosyl-L-methionine</name>
        <dbReference type="ChEBI" id="CHEBI:59789"/>
    </ligand>
</feature>
<feature type="binding site" evidence="1">
    <location>
        <position position="171"/>
    </location>
    <ligand>
        <name>S-adenosyl-L-methionine</name>
        <dbReference type="ChEBI" id="CHEBI:59789"/>
    </ligand>
</feature>
<evidence type="ECO:0000313" key="3">
    <source>
        <dbReference type="Proteomes" id="UP000029393"/>
    </source>
</evidence>
<keyword evidence="1" id="KW-0489">Methyltransferase</keyword>
<evidence type="ECO:0000256" key="1">
    <source>
        <dbReference type="HAMAP-Rule" id="MF_00934"/>
    </source>
</evidence>
<keyword evidence="1" id="KW-0808">Transferase</keyword>
<gene>
    <name evidence="1" type="primary">rlmJ</name>
    <name evidence="2" type="ORF">N787_08315</name>
</gene>
<dbReference type="PATRIC" id="fig|1384056.3.peg.522"/>
<dbReference type="PANTHER" id="PTHR37426">
    <property type="entry name" value="RIBOSOMAL RNA LARGE SUBUNIT METHYLTRANSFERASE J"/>
    <property type="match status" value="1"/>
</dbReference>
<comment type="caution">
    <text evidence="2">The sequence shown here is derived from an EMBL/GenBank/DDBJ whole genome shotgun (WGS) entry which is preliminary data.</text>
</comment>
<dbReference type="HAMAP" id="MF_00934">
    <property type="entry name" value="23SrRNA_methyltr_J"/>
    <property type="match status" value="1"/>
</dbReference>
<dbReference type="RefSeq" id="WP_034210591.1">
    <property type="nucleotide sequence ID" value="NZ_AVCK01000009.1"/>
</dbReference>
<dbReference type="STRING" id="1384056.N787_08315"/>
<dbReference type="EMBL" id="AVCK01000009">
    <property type="protein sequence ID" value="KFN47554.1"/>
    <property type="molecule type" value="Genomic_DNA"/>
</dbReference>
<dbReference type="InterPro" id="IPR029063">
    <property type="entry name" value="SAM-dependent_MTases_sf"/>
</dbReference>
<keyword evidence="3" id="KW-1185">Reference proteome</keyword>
<keyword evidence="1" id="KW-0949">S-adenosyl-L-methionine</keyword>